<dbReference type="PANTHER" id="PTHR41913">
    <property type="entry name" value="DUF1684 DOMAIN-CONTAINING PROTEIN"/>
    <property type="match status" value="1"/>
</dbReference>
<evidence type="ECO:0000313" key="2">
    <source>
        <dbReference type="Proteomes" id="UP000293162"/>
    </source>
</evidence>
<proteinExistence type="predicted"/>
<dbReference type="Proteomes" id="UP000293162">
    <property type="component" value="Unassembled WGS sequence"/>
</dbReference>
<comment type="caution">
    <text evidence="1">The sequence shown here is derived from an EMBL/GenBank/DDBJ whole genome shotgun (WGS) entry which is preliminary data.</text>
</comment>
<dbReference type="OrthoDB" id="5493262at2"/>
<dbReference type="RefSeq" id="WP_130023361.1">
    <property type="nucleotide sequence ID" value="NZ_SEWF01000043.1"/>
</dbReference>
<dbReference type="InterPro" id="IPR012467">
    <property type="entry name" value="DUF1684"/>
</dbReference>
<accession>A0A4V1ZCR0</accession>
<dbReference type="Pfam" id="PF07920">
    <property type="entry name" value="DUF1684"/>
    <property type="match status" value="1"/>
</dbReference>
<dbReference type="PANTHER" id="PTHR41913:SF1">
    <property type="entry name" value="DUF1684 DOMAIN-CONTAINING PROTEIN"/>
    <property type="match status" value="1"/>
</dbReference>
<dbReference type="EMBL" id="SEWF01000043">
    <property type="protein sequence ID" value="RYU93530.1"/>
    <property type="molecule type" value="Genomic_DNA"/>
</dbReference>
<gene>
    <name evidence="1" type="ORF">EWM59_21735</name>
</gene>
<organism evidence="1 2">
    <name type="scientific">Emticicia agri</name>
    <dbReference type="NCBI Taxonomy" id="2492393"/>
    <lineage>
        <taxon>Bacteria</taxon>
        <taxon>Pseudomonadati</taxon>
        <taxon>Bacteroidota</taxon>
        <taxon>Cytophagia</taxon>
        <taxon>Cytophagales</taxon>
        <taxon>Leadbetterellaceae</taxon>
        <taxon>Emticicia</taxon>
    </lineage>
</organism>
<sequence>MKKNHYLMRVLGVASTISLLLSGFTKTSDDTPYQIEIKAWHNQRVENLKKENGWLNLAGLFWLEKGKNAFGNSSTNKIIFPIGKSDDFLGNLILEKGEVFIETTPDKAIYANDEQVTKLKIFPSEKPVILKHKSLRWFVIKRGDKYGIRLRDLESPFLKEFSGIETFPVDEKWKVKAKLVKEANKKIPILDVLGHTNLQDSPGKLVFTIDGKEHSLDALEEGDNLFIIFADKTNKKETYGAGRFVYTPKPDENGVVLLDFNKSINPPCAFTPYATCPLPPKQNTLEIAINAGEKNYRNH</sequence>
<protein>
    <submittedName>
        <fullName evidence="1">DUF1684 domain-containing protein</fullName>
    </submittedName>
</protein>
<evidence type="ECO:0000313" key="1">
    <source>
        <dbReference type="EMBL" id="RYU93530.1"/>
    </source>
</evidence>
<dbReference type="AlphaFoldDB" id="A0A4V1ZCR0"/>
<name>A0A4V1ZCR0_9BACT</name>
<reference evidence="1 2" key="1">
    <citation type="submission" date="2019-02" db="EMBL/GenBank/DDBJ databases">
        <title>Bacterial novel species Emticicia sp. 17J42-9 isolated from soil.</title>
        <authorList>
            <person name="Jung H.-Y."/>
        </authorList>
    </citation>
    <scope>NUCLEOTIDE SEQUENCE [LARGE SCALE GENOMIC DNA]</scope>
    <source>
        <strain evidence="1 2">17J42-9</strain>
    </source>
</reference>
<keyword evidence="2" id="KW-1185">Reference proteome</keyword>